<organism evidence="1 2">
    <name type="scientific">Lupinus angustifolius</name>
    <name type="common">Narrow-leaved blue lupine</name>
    <dbReference type="NCBI Taxonomy" id="3871"/>
    <lineage>
        <taxon>Eukaryota</taxon>
        <taxon>Viridiplantae</taxon>
        <taxon>Streptophyta</taxon>
        <taxon>Embryophyta</taxon>
        <taxon>Tracheophyta</taxon>
        <taxon>Spermatophyta</taxon>
        <taxon>Magnoliopsida</taxon>
        <taxon>eudicotyledons</taxon>
        <taxon>Gunneridae</taxon>
        <taxon>Pentapetalae</taxon>
        <taxon>rosids</taxon>
        <taxon>fabids</taxon>
        <taxon>Fabales</taxon>
        <taxon>Fabaceae</taxon>
        <taxon>Papilionoideae</taxon>
        <taxon>50 kb inversion clade</taxon>
        <taxon>genistoids sensu lato</taxon>
        <taxon>core genistoids</taxon>
        <taxon>Genisteae</taxon>
        <taxon>Lupinus</taxon>
    </lineage>
</organism>
<name>A0A4P1RIB0_LUPAN</name>
<proteinExistence type="predicted"/>
<accession>A0A4P1RIB0</accession>
<evidence type="ECO:0000313" key="1">
    <source>
        <dbReference type="EMBL" id="OIW11030.1"/>
    </source>
</evidence>
<gene>
    <name evidence="1" type="ORF">TanjilG_22837</name>
</gene>
<dbReference type="Proteomes" id="UP000188354">
    <property type="component" value="Chromosome LG06"/>
</dbReference>
<dbReference type="Gramene" id="OIW11030">
    <property type="protein sequence ID" value="OIW11030"/>
    <property type="gene ID" value="TanjilG_22837"/>
</dbReference>
<sequence>MTHLRALYGRFSPDSFGLYFRLSFQSRTECLTTREIVVNHLVKKNLYKAQQRMKAQIDKNKGGRTFVVTEWV</sequence>
<keyword evidence="2" id="KW-1185">Reference proteome</keyword>
<evidence type="ECO:0000313" key="2">
    <source>
        <dbReference type="Proteomes" id="UP000188354"/>
    </source>
</evidence>
<protein>
    <submittedName>
        <fullName evidence="1">Uncharacterized protein</fullName>
    </submittedName>
</protein>
<dbReference type="EMBL" id="CM007366">
    <property type="protein sequence ID" value="OIW11030.1"/>
    <property type="molecule type" value="Genomic_DNA"/>
</dbReference>
<reference evidence="1 2" key="1">
    <citation type="journal article" date="2017" name="Plant Biotechnol. J.">
        <title>A comprehensive draft genome sequence for lupin (Lupinus angustifolius), an emerging health food: insights into plant-microbe interactions and legume evolution.</title>
        <authorList>
            <person name="Hane J.K."/>
            <person name="Ming Y."/>
            <person name="Kamphuis L.G."/>
            <person name="Nelson M.N."/>
            <person name="Garg G."/>
            <person name="Atkins C.A."/>
            <person name="Bayer P.E."/>
            <person name="Bravo A."/>
            <person name="Bringans S."/>
            <person name="Cannon S."/>
            <person name="Edwards D."/>
            <person name="Foley R."/>
            <person name="Gao L.L."/>
            <person name="Harrison M.J."/>
            <person name="Huang W."/>
            <person name="Hurgobin B."/>
            <person name="Li S."/>
            <person name="Liu C.W."/>
            <person name="McGrath A."/>
            <person name="Morahan G."/>
            <person name="Murray J."/>
            <person name="Weller J."/>
            <person name="Jian J."/>
            <person name="Singh K.B."/>
        </authorList>
    </citation>
    <scope>NUCLEOTIDE SEQUENCE [LARGE SCALE GENOMIC DNA]</scope>
    <source>
        <strain evidence="2">cv. Tanjil</strain>
        <tissue evidence="1">Whole plant</tissue>
    </source>
</reference>
<dbReference type="AlphaFoldDB" id="A0A4P1RIB0"/>